<feature type="transmembrane region" description="Helical" evidence="1">
    <location>
        <begin position="28"/>
        <end position="46"/>
    </location>
</feature>
<name>L7CDJ2_RHOBT</name>
<keyword evidence="1" id="KW-0472">Membrane</keyword>
<dbReference type="EMBL" id="AMWG01000115">
    <property type="protein sequence ID" value="ELP32058.1"/>
    <property type="molecule type" value="Genomic_DNA"/>
</dbReference>
<proteinExistence type="predicted"/>
<organism evidence="2 3">
    <name type="scientific">Rhodopirellula baltica SWK14</name>
    <dbReference type="NCBI Taxonomy" id="993516"/>
    <lineage>
        <taxon>Bacteria</taxon>
        <taxon>Pseudomonadati</taxon>
        <taxon>Planctomycetota</taxon>
        <taxon>Planctomycetia</taxon>
        <taxon>Pirellulales</taxon>
        <taxon>Pirellulaceae</taxon>
        <taxon>Rhodopirellula</taxon>
    </lineage>
</organism>
<dbReference type="Proteomes" id="UP000010959">
    <property type="component" value="Unassembled WGS sequence"/>
</dbReference>
<protein>
    <submittedName>
        <fullName evidence="2">Uncharacterized protein</fullName>
    </submittedName>
</protein>
<keyword evidence="1" id="KW-0812">Transmembrane</keyword>
<comment type="caution">
    <text evidence="2">The sequence shown here is derived from an EMBL/GenBank/DDBJ whole genome shotgun (WGS) entry which is preliminary data.</text>
</comment>
<evidence type="ECO:0000313" key="2">
    <source>
        <dbReference type="EMBL" id="ELP32058.1"/>
    </source>
</evidence>
<evidence type="ECO:0000313" key="3">
    <source>
        <dbReference type="Proteomes" id="UP000010959"/>
    </source>
</evidence>
<dbReference type="PATRIC" id="fig|993516.3.peg.4303"/>
<evidence type="ECO:0000256" key="1">
    <source>
        <dbReference type="SAM" id="Phobius"/>
    </source>
</evidence>
<sequence length="157" mass="17866">MPFLTIENQSPRLGYRGRYMDGLMSTRWIASVLIALAVAGCASPHIRTDRRIRSAFDSIDELQVGEHRITDPEIIDRLAAIHAKSKWDPVPITLPVGLIAIHGIDDGERRFKLIYSGWLWETDDSGQITRRGTLTEADRDWMEQQFRTLVPLPTNVL</sequence>
<accession>L7CDJ2</accession>
<keyword evidence="1" id="KW-1133">Transmembrane helix</keyword>
<gene>
    <name evidence="2" type="ORF">RBSWK_04021</name>
</gene>
<dbReference type="AlphaFoldDB" id="L7CDJ2"/>
<reference evidence="2 3" key="1">
    <citation type="journal article" date="2013" name="Mar. Genomics">
        <title>Expression of sulfatases in Rhodopirellula baltica and the diversity of sulfatases in the genus Rhodopirellula.</title>
        <authorList>
            <person name="Wegner C.E."/>
            <person name="Richter-Heitmann T."/>
            <person name="Klindworth A."/>
            <person name="Klockow C."/>
            <person name="Richter M."/>
            <person name="Achstetter T."/>
            <person name="Glockner F.O."/>
            <person name="Harder J."/>
        </authorList>
    </citation>
    <scope>NUCLEOTIDE SEQUENCE [LARGE SCALE GENOMIC DNA]</scope>
    <source>
        <strain evidence="2 3">SWK14</strain>
    </source>
</reference>